<keyword evidence="2" id="KW-1185">Reference proteome</keyword>
<accession>A0ABP1IAV7</accession>
<sequence length="116" mass="13878">MIAKTDEFALNQGEKNDNYSSCYLICNDLNNIKIVNQWRQKVMQKIIQKQFDQQIQSQAQIIQMIYYHITITQTSFTWRLGYCQLWQMALSIQHFGGRVQDCLVWLQQEKGYNQTF</sequence>
<gene>
    <name evidence="1" type="ORF">HINF_LOCUS22914</name>
</gene>
<dbReference type="Proteomes" id="UP001642409">
    <property type="component" value="Unassembled WGS sequence"/>
</dbReference>
<protein>
    <submittedName>
        <fullName evidence="1">Hypothetical_protein</fullName>
    </submittedName>
</protein>
<evidence type="ECO:0000313" key="1">
    <source>
        <dbReference type="EMBL" id="CAL6011623.1"/>
    </source>
</evidence>
<dbReference type="EMBL" id="CAXDID020000064">
    <property type="protein sequence ID" value="CAL6011623.1"/>
    <property type="molecule type" value="Genomic_DNA"/>
</dbReference>
<name>A0ABP1IAV7_9EUKA</name>
<proteinExistence type="predicted"/>
<organism evidence="1 2">
    <name type="scientific">Hexamita inflata</name>
    <dbReference type="NCBI Taxonomy" id="28002"/>
    <lineage>
        <taxon>Eukaryota</taxon>
        <taxon>Metamonada</taxon>
        <taxon>Diplomonadida</taxon>
        <taxon>Hexamitidae</taxon>
        <taxon>Hexamitinae</taxon>
        <taxon>Hexamita</taxon>
    </lineage>
</organism>
<reference evidence="1 2" key="1">
    <citation type="submission" date="2024-07" db="EMBL/GenBank/DDBJ databases">
        <authorList>
            <person name="Akdeniz Z."/>
        </authorList>
    </citation>
    <scope>NUCLEOTIDE SEQUENCE [LARGE SCALE GENOMIC DNA]</scope>
</reference>
<comment type="caution">
    <text evidence="1">The sequence shown here is derived from an EMBL/GenBank/DDBJ whole genome shotgun (WGS) entry which is preliminary data.</text>
</comment>
<evidence type="ECO:0000313" key="2">
    <source>
        <dbReference type="Proteomes" id="UP001642409"/>
    </source>
</evidence>